<dbReference type="InterPro" id="IPR052337">
    <property type="entry name" value="SAT4-like"/>
</dbReference>
<gene>
    <name evidence="9" type="ORF">FKW77_008453</name>
</gene>
<dbReference type="PANTHER" id="PTHR33048:SF110">
    <property type="entry name" value="UBID FAMILY DECARBOXYLASE"/>
    <property type="match status" value="1"/>
</dbReference>
<keyword evidence="4 7" id="KW-0472">Membrane</keyword>
<dbReference type="Proteomes" id="UP000316270">
    <property type="component" value="Chromosome 10"/>
</dbReference>
<dbReference type="Pfam" id="PF20684">
    <property type="entry name" value="Fung_rhodopsin"/>
    <property type="match status" value="1"/>
</dbReference>
<feature type="transmembrane region" description="Helical" evidence="7">
    <location>
        <begin position="174"/>
        <end position="196"/>
    </location>
</feature>
<dbReference type="GO" id="GO:0016020">
    <property type="term" value="C:membrane"/>
    <property type="evidence" value="ECO:0007669"/>
    <property type="project" value="UniProtKB-SubCell"/>
</dbReference>
<name>A0A517LEB6_9PEZI</name>
<evidence type="ECO:0000256" key="1">
    <source>
        <dbReference type="ARBA" id="ARBA00004141"/>
    </source>
</evidence>
<feature type="transmembrane region" description="Helical" evidence="7">
    <location>
        <begin position="93"/>
        <end position="116"/>
    </location>
</feature>
<feature type="compositionally biased region" description="Polar residues" evidence="6">
    <location>
        <begin position="387"/>
        <end position="412"/>
    </location>
</feature>
<proteinExistence type="inferred from homology"/>
<dbReference type="PANTHER" id="PTHR33048">
    <property type="entry name" value="PTH11-LIKE INTEGRAL MEMBRANE PROTEIN (AFU_ORTHOLOGUE AFUA_5G11245)"/>
    <property type="match status" value="1"/>
</dbReference>
<accession>A0A517LEB6</accession>
<comment type="similarity">
    <text evidence="5">Belongs to the SAT4 family.</text>
</comment>
<evidence type="ECO:0000256" key="2">
    <source>
        <dbReference type="ARBA" id="ARBA00022692"/>
    </source>
</evidence>
<feature type="region of interest" description="Disordered" evidence="6">
    <location>
        <begin position="362"/>
        <end position="417"/>
    </location>
</feature>
<feature type="transmembrane region" description="Helical" evidence="7">
    <location>
        <begin position="208"/>
        <end position="230"/>
    </location>
</feature>
<protein>
    <recommendedName>
        <fullName evidence="8">Rhodopsin domain-containing protein</fullName>
    </recommendedName>
</protein>
<evidence type="ECO:0000313" key="10">
    <source>
        <dbReference type="Proteomes" id="UP000316270"/>
    </source>
</evidence>
<evidence type="ECO:0000256" key="4">
    <source>
        <dbReference type="ARBA" id="ARBA00023136"/>
    </source>
</evidence>
<feature type="compositionally biased region" description="Basic and acidic residues" evidence="6">
    <location>
        <begin position="285"/>
        <end position="298"/>
    </location>
</feature>
<evidence type="ECO:0000313" key="9">
    <source>
        <dbReference type="EMBL" id="QDS73979.1"/>
    </source>
</evidence>
<feature type="domain" description="Rhodopsin" evidence="8">
    <location>
        <begin position="2"/>
        <end position="232"/>
    </location>
</feature>
<reference evidence="9 10" key="1">
    <citation type="submission" date="2019-07" db="EMBL/GenBank/DDBJ databases">
        <title>Finished genome of Venturia effusa.</title>
        <authorList>
            <person name="Young C.A."/>
            <person name="Cox M.P."/>
            <person name="Ganley A.R.D."/>
            <person name="David W.J."/>
        </authorList>
    </citation>
    <scope>NUCLEOTIDE SEQUENCE [LARGE SCALE GENOMIC DNA]</scope>
    <source>
        <strain evidence="10">albino</strain>
    </source>
</reference>
<dbReference type="InterPro" id="IPR049326">
    <property type="entry name" value="Rhodopsin_dom_fungi"/>
</dbReference>
<feature type="region of interest" description="Disordered" evidence="6">
    <location>
        <begin position="247"/>
        <end position="350"/>
    </location>
</feature>
<keyword evidence="10" id="KW-1185">Reference proteome</keyword>
<evidence type="ECO:0000259" key="8">
    <source>
        <dbReference type="Pfam" id="PF20684"/>
    </source>
</evidence>
<dbReference type="OrthoDB" id="3903189at2759"/>
<dbReference type="EMBL" id="CP042194">
    <property type="protein sequence ID" value="QDS73979.1"/>
    <property type="molecule type" value="Genomic_DNA"/>
</dbReference>
<dbReference type="AlphaFoldDB" id="A0A517LEB6"/>
<keyword evidence="2 7" id="KW-0812">Transmembrane</keyword>
<organism evidence="9 10">
    <name type="scientific">Venturia effusa</name>
    <dbReference type="NCBI Taxonomy" id="50376"/>
    <lineage>
        <taxon>Eukaryota</taxon>
        <taxon>Fungi</taxon>
        <taxon>Dikarya</taxon>
        <taxon>Ascomycota</taxon>
        <taxon>Pezizomycotina</taxon>
        <taxon>Dothideomycetes</taxon>
        <taxon>Pleosporomycetidae</taxon>
        <taxon>Venturiales</taxon>
        <taxon>Venturiaceae</taxon>
        <taxon>Venturia</taxon>
    </lineage>
</organism>
<evidence type="ECO:0000256" key="7">
    <source>
        <dbReference type="SAM" id="Phobius"/>
    </source>
</evidence>
<keyword evidence="3 7" id="KW-1133">Transmembrane helix</keyword>
<feature type="transmembrane region" description="Helical" evidence="7">
    <location>
        <begin position="136"/>
        <end position="162"/>
    </location>
</feature>
<evidence type="ECO:0000256" key="5">
    <source>
        <dbReference type="ARBA" id="ARBA00038359"/>
    </source>
</evidence>
<feature type="transmembrane region" description="Helical" evidence="7">
    <location>
        <begin position="9"/>
        <end position="29"/>
    </location>
</feature>
<comment type="subcellular location">
    <subcellularLocation>
        <location evidence="1">Membrane</location>
        <topology evidence="1">Multi-pass membrane protein</topology>
    </subcellularLocation>
</comment>
<evidence type="ECO:0000256" key="3">
    <source>
        <dbReference type="ARBA" id="ARBA00022989"/>
    </source>
</evidence>
<evidence type="ECO:0000256" key="6">
    <source>
        <dbReference type="SAM" id="MobiDB-lite"/>
    </source>
</evidence>
<sequence>MKRLKADDYMMVATLVPYVALLVTMNIVANTNSNLIPPGTDVNDFSQQEIDERIYGSKLVVVVEQMQCITIWSLKGCLIFLYYRLTVNLGPHIYVLALLGYIVATFIIMEILYLGVWCRPFRNYWAVPTPNAQCNIATYHLITNATFNLSSDFAMLVIGFSLFIRSKLPWSRKLILAGIFSLGIFVILAAVLNKYYSFAHPFGSEWTYWYIRESSTAMIVANLPFIWTLLRRIFKLQAFDGEATQRSVPYHSSRSARGRHVKTDPKHSRSMPKSGVHGGSNKSGSNHDSHNSSIDMKKSSKHSQNSPNDLSFADILGPGGMARPPSTADIVPLPKPVQRPSFKEQGLFGRDDLELMLDPWDSETEEETPARLRHSISSRGVHPGTRSVASNRESVRSTKSTEQTPESPASSKKISRIRDEEAQYSLQEDVGAGCHYYEGPPDWGSETSGMEDIDEALEGRIVDAPDHGDLTQPPQPPFDAFVEPKTLPHGNETFSALKEKGGSLAL</sequence>